<dbReference type="AlphaFoldDB" id="Q950V2"/>
<dbReference type="EMBL" id="AF399822">
    <property type="protein sequence ID" value="AAK91711.1"/>
    <property type="molecule type" value="Genomic_DNA"/>
</dbReference>
<evidence type="ECO:0000313" key="1">
    <source>
        <dbReference type="EMBL" id="AAK91711.1"/>
    </source>
</evidence>
<sequence>MGQKCRKWPRRLQTGGWCKIGPGGPGIGLLRGWLPSKVPPGGLPDLELASWAGFWSLLGFDIDFLLSLGGFVGRPGCFLAAWC</sequence>
<reference evidence="1" key="1">
    <citation type="submission" date="2001-07" db="EMBL/GenBank/DDBJ databases">
        <title>Kinetoplast DNA Minicircle.</title>
        <authorList>
            <person name="Roy U."/>
            <person name="Singh M."/>
            <person name="Rastogi A.K."/>
        </authorList>
    </citation>
    <scope>NUCLEOTIDE SEQUENCE</scope>
    <source>
        <strain evidence="1">MHOM/IN/1978/UR6</strain>
    </source>
</reference>
<proteinExistence type="predicted"/>
<name>Q950V2_LEIDO</name>
<keyword evidence="1" id="KW-0496">Mitochondrion</keyword>
<geneLocation type="mitochondrion" evidence="1"/>
<protein>
    <submittedName>
        <fullName evidence="1">Uncharacterized protein</fullName>
    </submittedName>
</protein>
<accession>Q950V2</accession>
<organism evidence="1">
    <name type="scientific">Leishmania donovani</name>
    <dbReference type="NCBI Taxonomy" id="5661"/>
    <lineage>
        <taxon>Eukaryota</taxon>
        <taxon>Discoba</taxon>
        <taxon>Euglenozoa</taxon>
        <taxon>Kinetoplastea</taxon>
        <taxon>Metakinetoplastina</taxon>
        <taxon>Trypanosomatida</taxon>
        <taxon>Trypanosomatidae</taxon>
        <taxon>Leishmaniinae</taxon>
        <taxon>Leishmania</taxon>
    </lineage>
</organism>